<dbReference type="Proteomes" id="UP000824091">
    <property type="component" value="Unassembled WGS sequence"/>
</dbReference>
<dbReference type="AlphaFoldDB" id="A0A9D1L7W2"/>
<sequence length="474" mass="52164">MKKIDMIVETHHMFTMKGDGVGYEEGKAVAVDKGKIVAIGTKGEIAKAYEADEVIDGSGHIVLPGLIDAHMHTTSSALRGVAQDVSNWMMHGAGPFLTNATRQTRAASGRLGIAEAVMNGTTTIGDEGPFEGPVCEFVNEIGVRGNIGCRIRSAIDRVYAPGELYDYDKDYTEETLGEAKEIFKKWHMAGDGRIRVMFAPQGPDFVSEETLYEAQQLASENNTFMYMHLSQGDRETKQMMMRYGMRSIDWLEERGLLDDRLIGIHLTNAQEYEVKKVTDHGARMVVCTTAIGVIDGIVPPAKQFQDFGGRVALGSDQANGNNEHSIFNEMRMTAILNKVKYEDPEVMPCWKVLRMATIEGAKALGLDDVTGSIEVGKDADMILVKTDVPAMQPIYTRPMRNIVPNLVYAANGRDVDTVISGGKVIVRKRKPVTFDLEKIFAEAQAAADELVPAAEAKFWEVNGANARYMKEGKL</sequence>
<dbReference type="InterPro" id="IPR050287">
    <property type="entry name" value="MTA/SAH_deaminase"/>
</dbReference>
<gene>
    <name evidence="3" type="ORF">IAD16_03370</name>
</gene>
<proteinExistence type="predicted"/>
<dbReference type="Gene3D" id="3.20.20.140">
    <property type="entry name" value="Metal-dependent hydrolases"/>
    <property type="match status" value="1"/>
</dbReference>
<evidence type="ECO:0000313" key="3">
    <source>
        <dbReference type="EMBL" id="HIU27410.1"/>
    </source>
</evidence>
<evidence type="ECO:0000259" key="2">
    <source>
        <dbReference type="Pfam" id="PF01979"/>
    </source>
</evidence>
<dbReference type="EMBL" id="DVMO01000052">
    <property type="protein sequence ID" value="HIU27410.1"/>
    <property type="molecule type" value="Genomic_DNA"/>
</dbReference>
<organism evidence="3 4">
    <name type="scientific">Candidatus Fimisoma avicola</name>
    <dbReference type="NCBI Taxonomy" id="2840826"/>
    <lineage>
        <taxon>Bacteria</taxon>
        <taxon>Bacillati</taxon>
        <taxon>Bacillota</taxon>
        <taxon>Clostridia</taxon>
        <taxon>Eubacteriales</taxon>
        <taxon>Candidatus Fimisoma</taxon>
    </lineage>
</organism>
<dbReference type="PANTHER" id="PTHR43794">
    <property type="entry name" value="AMINOHYDROLASE SSNA-RELATED"/>
    <property type="match status" value="1"/>
</dbReference>
<reference evidence="3" key="1">
    <citation type="submission" date="2020-10" db="EMBL/GenBank/DDBJ databases">
        <authorList>
            <person name="Gilroy R."/>
        </authorList>
    </citation>
    <scope>NUCLEOTIDE SEQUENCE</scope>
    <source>
        <strain evidence="3">11300</strain>
    </source>
</reference>
<dbReference type="Pfam" id="PF01979">
    <property type="entry name" value="Amidohydro_1"/>
    <property type="match status" value="1"/>
</dbReference>
<protein>
    <submittedName>
        <fullName evidence="3">Amidohydrolase family protein</fullName>
    </submittedName>
</protein>
<dbReference type="Gene3D" id="2.30.40.10">
    <property type="entry name" value="Urease, subunit C, domain 1"/>
    <property type="match status" value="1"/>
</dbReference>
<dbReference type="SUPFAM" id="SSF51556">
    <property type="entry name" value="Metallo-dependent hydrolases"/>
    <property type="match status" value="1"/>
</dbReference>
<accession>A0A9D1L7W2</accession>
<evidence type="ECO:0000313" key="4">
    <source>
        <dbReference type="Proteomes" id="UP000824091"/>
    </source>
</evidence>
<comment type="caution">
    <text evidence="3">The sequence shown here is derived from an EMBL/GenBank/DDBJ whole genome shotgun (WGS) entry which is preliminary data.</text>
</comment>
<dbReference type="InterPro" id="IPR011059">
    <property type="entry name" value="Metal-dep_hydrolase_composite"/>
</dbReference>
<dbReference type="PANTHER" id="PTHR43794:SF11">
    <property type="entry name" value="AMIDOHYDROLASE-RELATED DOMAIN-CONTAINING PROTEIN"/>
    <property type="match status" value="1"/>
</dbReference>
<reference evidence="3" key="2">
    <citation type="journal article" date="2021" name="PeerJ">
        <title>Extensive microbial diversity within the chicken gut microbiome revealed by metagenomics and culture.</title>
        <authorList>
            <person name="Gilroy R."/>
            <person name="Ravi A."/>
            <person name="Getino M."/>
            <person name="Pursley I."/>
            <person name="Horton D.L."/>
            <person name="Alikhan N.F."/>
            <person name="Baker D."/>
            <person name="Gharbi K."/>
            <person name="Hall N."/>
            <person name="Watson M."/>
            <person name="Adriaenssens E.M."/>
            <person name="Foster-Nyarko E."/>
            <person name="Jarju S."/>
            <person name="Secka A."/>
            <person name="Antonio M."/>
            <person name="Oren A."/>
            <person name="Chaudhuri R.R."/>
            <person name="La Ragione R."/>
            <person name="Hildebrand F."/>
            <person name="Pallen M.J."/>
        </authorList>
    </citation>
    <scope>NUCLEOTIDE SEQUENCE</scope>
    <source>
        <strain evidence="3">11300</strain>
    </source>
</reference>
<dbReference type="InterPro" id="IPR006680">
    <property type="entry name" value="Amidohydro-rel"/>
</dbReference>
<dbReference type="InterPro" id="IPR032466">
    <property type="entry name" value="Metal_Hydrolase"/>
</dbReference>
<keyword evidence="1" id="KW-0378">Hydrolase</keyword>
<dbReference type="SUPFAM" id="SSF51338">
    <property type="entry name" value="Composite domain of metallo-dependent hydrolases"/>
    <property type="match status" value="1"/>
</dbReference>
<name>A0A9D1L7W2_9FIRM</name>
<evidence type="ECO:0000256" key="1">
    <source>
        <dbReference type="ARBA" id="ARBA00022801"/>
    </source>
</evidence>
<feature type="domain" description="Amidohydrolase-related" evidence="2">
    <location>
        <begin position="61"/>
        <end position="424"/>
    </location>
</feature>
<dbReference type="GO" id="GO:0016810">
    <property type="term" value="F:hydrolase activity, acting on carbon-nitrogen (but not peptide) bonds"/>
    <property type="evidence" value="ECO:0007669"/>
    <property type="project" value="InterPro"/>
</dbReference>